<proteinExistence type="predicted"/>
<organism evidence="2 3">
    <name type="scientific">Marinobacter confluentis</name>
    <dbReference type="NCBI Taxonomy" id="1697557"/>
    <lineage>
        <taxon>Bacteria</taxon>
        <taxon>Pseudomonadati</taxon>
        <taxon>Pseudomonadota</taxon>
        <taxon>Gammaproteobacteria</taxon>
        <taxon>Pseudomonadales</taxon>
        <taxon>Marinobacteraceae</taxon>
        <taxon>Marinobacter</taxon>
    </lineage>
</organism>
<dbReference type="RefSeq" id="WP_135802613.1">
    <property type="nucleotide sequence ID" value="NZ_SRPF01000002.1"/>
</dbReference>
<dbReference type="InterPro" id="IPR009576">
    <property type="entry name" value="Biofilm_formation_YgiB"/>
</dbReference>
<dbReference type="AlphaFoldDB" id="A0A4Z1BRX2"/>
<accession>A0A4Z1BRX2</accession>
<feature type="compositionally biased region" description="Basic residues" evidence="1">
    <location>
        <begin position="15"/>
        <end position="25"/>
    </location>
</feature>
<evidence type="ECO:0000313" key="3">
    <source>
        <dbReference type="Proteomes" id="UP000298325"/>
    </source>
</evidence>
<protein>
    <submittedName>
        <fullName evidence="2">DUF1190 domain-containing protein</fullName>
    </submittedName>
</protein>
<feature type="region of interest" description="Disordered" evidence="1">
    <location>
        <begin position="1"/>
        <end position="25"/>
    </location>
</feature>
<evidence type="ECO:0000313" key="2">
    <source>
        <dbReference type="EMBL" id="TGN39949.1"/>
    </source>
</evidence>
<feature type="region of interest" description="Disordered" evidence="1">
    <location>
        <begin position="222"/>
        <end position="250"/>
    </location>
</feature>
<dbReference type="EMBL" id="SRPF01000002">
    <property type="protein sequence ID" value="TGN39949.1"/>
    <property type="molecule type" value="Genomic_DNA"/>
</dbReference>
<dbReference type="Pfam" id="PF06693">
    <property type="entry name" value="DUF1190"/>
    <property type="match status" value="1"/>
</dbReference>
<feature type="compositionally biased region" description="Polar residues" evidence="1">
    <location>
        <begin position="222"/>
        <end position="232"/>
    </location>
</feature>
<name>A0A4Z1BRX2_9GAMM</name>
<dbReference type="OrthoDB" id="6368739at2"/>
<dbReference type="Proteomes" id="UP000298325">
    <property type="component" value="Unassembled WGS sequence"/>
</dbReference>
<reference evidence="2 3" key="1">
    <citation type="submission" date="2019-04" db="EMBL/GenBank/DDBJ databases">
        <authorList>
            <person name="Park S."/>
            <person name="Yoon J.-H."/>
        </authorList>
    </citation>
    <scope>NUCLEOTIDE SEQUENCE [LARGE SCALE GENOMIC DNA]</scope>
    <source>
        <strain evidence="2 3">HJM-18</strain>
    </source>
</reference>
<keyword evidence="3" id="KW-1185">Reference proteome</keyword>
<gene>
    <name evidence="2" type="ORF">E5Q11_06540</name>
</gene>
<sequence length="250" mass="27090">MATQDGIQHDLPHHNLPRRTRRQKRTQAATLVLMGATPFAVLGLDPLHTSVRVFQDVRACHSALSSSLAYCEALSTEAESRHADMAPEYTSLAQCSADFDHVTGDLACADGWCSADNLSTCETTDNGHFRPPFKSFLVDESVLRSAYQGDFPAPESLGEKQLQPVYGIADSTLHDGGESGSSSYSHHSHIPFFWHYVAANGQYLGNQTMRGSVTMARSQLASSGNKTYTGTTQRGGFGATARKTMQSARS</sequence>
<evidence type="ECO:0000256" key="1">
    <source>
        <dbReference type="SAM" id="MobiDB-lite"/>
    </source>
</evidence>
<comment type="caution">
    <text evidence="2">The sequence shown here is derived from an EMBL/GenBank/DDBJ whole genome shotgun (WGS) entry which is preliminary data.</text>
</comment>